<dbReference type="AlphaFoldDB" id="A0A9D1HEZ1"/>
<dbReference type="CDD" id="cd07438">
    <property type="entry name" value="PHP_HisPPase_AMP"/>
    <property type="match status" value="1"/>
</dbReference>
<dbReference type="SMART" id="SM00481">
    <property type="entry name" value="POLIIIAc"/>
    <property type="match status" value="1"/>
</dbReference>
<sequence>MKAIDLHTHSTASDGTFTPEEVIKAAVEAGLSAVALTDHDTLAGLDEAMEAARAYHIRCIPGIELSSDYKGRDIHIVGLGLDLSDPDLPKAIQSLLRRRDQRNEKIIQKMQNAGIDITMDKLRQRYGDAVITRANFARYLTGVGFCSSISEVFDRYLGPGMPFYVSKEPVSPAEVIAIIRHANGIPVLAHPLAYGMDLKELKTFIEMLKPAGLKAMEVFYSTHTPEDERNMRRLAEKTGLYMSGGSDFHGAAKPAISIGKGLGHLFVPEELMTKMGL</sequence>
<comment type="caution">
    <text evidence="2">The sequence shown here is derived from an EMBL/GenBank/DDBJ whole genome shotgun (WGS) entry which is preliminary data.</text>
</comment>
<reference evidence="2" key="2">
    <citation type="journal article" date="2021" name="PeerJ">
        <title>Extensive microbial diversity within the chicken gut microbiome revealed by metagenomics and culture.</title>
        <authorList>
            <person name="Gilroy R."/>
            <person name="Ravi A."/>
            <person name="Getino M."/>
            <person name="Pursley I."/>
            <person name="Horton D.L."/>
            <person name="Alikhan N.F."/>
            <person name="Baker D."/>
            <person name="Gharbi K."/>
            <person name="Hall N."/>
            <person name="Watson M."/>
            <person name="Adriaenssens E.M."/>
            <person name="Foster-Nyarko E."/>
            <person name="Jarju S."/>
            <person name="Secka A."/>
            <person name="Antonio M."/>
            <person name="Oren A."/>
            <person name="Chaudhuri R.R."/>
            <person name="La Ragione R."/>
            <person name="Hildebrand F."/>
            <person name="Pallen M.J."/>
        </authorList>
    </citation>
    <scope>NUCLEOTIDE SEQUENCE</scope>
    <source>
        <strain evidence="2">CHK187-14744</strain>
    </source>
</reference>
<dbReference type="InterPro" id="IPR016195">
    <property type="entry name" value="Pol/histidinol_Pase-like"/>
</dbReference>
<dbReference type="InterPro" id="IPR052018">
    <property type="entry name" value="PHP_domain"/>
</dbReference>
<dbReference type="InterPro" id="IPR003141">
    <property type="entry name" value="Pol/His_phosphatase_N"/>
</dbReference>
<dbReference type="InterPro" id="IPR004013">
    <property type="entry name" value="PHP_dom"/>
</dbReference>
<dbReference type="Pfam" id="PF02811">
    <property type="entry name" value="PHP"/>
    <property type="match status" value="1"/>
</dbReference>
<evidence type="ECO:0000313" key="3">
    <source>
        <dbReference type="Proteomes" id="UP000824164"/>
    </source>
</evidence>
<organism evidence="2 3">
    <name type="scientific">Candidatus Onthocola gallistercoris</name>
    <dbReference type="NCBI Taxonomy" id="2840876"/>
    <lineage>
        <taxon>Bacteria</taxon>
        <taxon>Bacillati</taxon>
        <taxon>Bacillota</taxon>
        <taxon>Bacilli</taxon>
        <taxon>Candidatus Onthocola</taxon>
    </lineage>
</organism>
<evidence type="ECO:0000313" key="2">
    <source>
        <dbReference type="EMBL" id="HIU01958.1"/>
    </source>
</evidence>
<protein>
    <submittedName>
        <fullName evidence="2">PHP domain-containing protein</fullName>
    </submittedName>
</protein>
<proteinExistence type="predicted"/>
<evidence type="ECO:0000259" key="1">
    <source>
        <dbReference type="SMART" id="SM00481"/>
    </source>
</evidence>
<accession>A0A9D1HEZ1</accession>
<gene>
    <name evidence="2" type="ORF">IAB63_01745</name>
</gene>
<dbReference type="PANTHER" id="PTHR42924">
    <property type="entry name" value="EXONUCLEASE"/>
    <property type="match status" value="1"/>
</dbReference>
<feature type="domain" description="Polymerase/histidinol phosphatase N-terminal" evidence="1">
    <location>
        <begin position="4"/>
        <end position="69"/>
    </location>
</feature>
<dbReference type="SUPFAM" id="SSF89550">
    <property type="entry name" value="PHP domain-like"/>
    <property type="match status" value="1"/>
</dbReference>
<dbReference type="Proteomes" id="UP000824164">
    <property type="component" value="Unassembled WGS sequence"/>
</dbReference>
<dbReference type="PANTHER" id="PTHR42924:SF3">
    <property type="entry name" value="POLYMERASE_HISTIDINOL PHOSPHATASE N-TERMINAL DOMAIN-CONTAINING PROTEIN"/>
    <property type="match status" value="1"/>
</dbReference>
<dbReference type="EMBL" id="DVLT01000010">
    <property type="protein sequence ID" value="HIU01958.1"/>
    <property type="molecule type" value="Genomic_DNA"/>
</dbReference>
<name>A0A9D1HEZ1_9FIRM</name>
<dbReference type="Gene3D" id="1.10.150.650">
    <property type="match status" value="1"/>
</dbReference>
<reference evidence="2" key="1">
    <citation type="submission" date="2020-10" db="EMBL/GenBank/DDBJ databases">
        <authorList>
            <person name="Gilroy R."/>
        </authorList>
    </citation>
    <scope>NUCLEOTIDE SEQUENCE</scope>
    <source>
        <strain evidence="2">CHK187-14744</strain>
    </source>
</reference>
<dbReference type="GO" id="GO:0035312">
    <property type="term" value="F:5'-3' DNA exonuclease activity"/>
    <property type="evidence" value="ECO:0007669"/>
    <property type="project" value="TreeGrafter"/>
</dbReference>
<dbReference type="Gene3D" id="3.20.20.140">
    <property type="entry name" value="Metal-dependent hydrolases"/>
    <property type="match status" value="1"/>
</dbReference>
<dbReference type="GO" id="GO:0004534">
    <property type="term" value="F:5'-3' RNA exonuclease activity"/>
    <property type="evidence" value="ECO:0007669"/>
    <property type="project" value="TreeGrafter"/>
</dbReference>